<reference evidence="1" key="1">
    <citation type="submission" date="2012-04" db="EMBL/GenBank/DDBJ databases">
        <title>The Genome Sequence of Loa loa.</title>
        <authorList>
            <consortium name="The Broad Institute Genome Sequencing Platform"/>
            <consortium name="Broad Institute Genome Sequencing Center for Infectious Disease"/>
            <person name="Nutman T.B."/>
            <person name="Fink D.L."/>
            <person name="Russ C."/>
            <person name="Young S."/>
            <person name="Zeng Q."/>
            <person name="Gargeya S."/>
            <person name="Alvarado L."/>
            <person name="Berlin A."/>
            <person name="Chapman S.B."/>
            <person name="Chen Z."/>
            <person name="Freedman E."/>
            <person name="Gellesch M."/>
            <person name="Goldberg J."/>
            <person name="Griggs A."/>
            <person name="Gujja S."/>
            <person name="Heilman E.R."/>
            <person name="Heiman D."/>
            <person name="Howarth C."/>
            <person name="Mehta T."/>
            <person name="Neiman D."/>
            <person name="Pearson M."/>
            <person name="Roberts A."/>
            <person name="Saif S."/>
            <person name="Shea T."/>
            <person name="Shenoy N."/>
            <person name="Sisk P."/>
            <person name="Stolte C."/>
            <person name="Sykes S."/>
            <person name="White J."/>
            <person name="Yandava C."/>
            <person name="Haas B."/>
            <person name="Henn M.R."/>
            <person name="Nusbaum C."/>
            <person name="Birren B."/>
        </authorList>
    </citation>
    <scope>NUCLEOTIDE SEQUENCE [LARGE SCALE GENOMIC DNA]</scope>
</reference>
<name>A0A1S0UDE0_LOALO</name>
<dbReference type="CTD" id="31252229"/>
<dbReference type="GeneID" id="31252229"/>
<proteinExistence type="predicted"/>
<gene>
    <name evidence="1" type="ORF">LOAG_19133</name>
</gene>
<dbReference type="EMBL" id="JH714077">
    <property type="protein sequence ID" value="EJD73446.1"/>
    <property type="molecule type" value="Genomic_DNA"/>
</dbReference>
<protein>
    <submittedName>
        <fullName evidence="1">Uncharacterized protein</fullName>
    </submittedName>
</protein>
<sequence>AIPMMSEHINHELNRRRGILHYRDGEINPPYLRNALKGIDETNFTGFQACSILCSCQA</sequence>
<dbReference type="KEGG" id="loa:LOAG_19133"/>
<feature type="non-terminal residue" evidence="1">
    <location>
        <position position="1"/>
    </location>
</feature>
<organism evidence="1">
    <name type="scientific">Loa loa</name>
    <name type="common">Eye worm</name>
    <name type="synonym">Filaria loa</name>
    <dbReference type="NCBI Taxonomy" id="7209"/>
    <lineage>
        <taxon>Eukaryota</taxon>
        <taxon>Metazoa</taxon>
        <taxon>Ecdysozoa</taxon>
        <taxon>Nematoda</taxon>
        <taxon>Chromadorea</taxon>
        <taxon>Rhabditida</taxon>
        <taxon>Spirurina</taxon>
        <taxon>Spiruromorpha</taxon>
        <taxon>Filarioidea</taxon>
        <taxon>Onchocercidae</taxon>
        <taxon>Loa</taxon>
    </lineage>
</organism>
<dbReference type="RefSeq" id="XP_020304408.1">
    <property type="nucleotide sequence ID" value="XM_020451787.1"/>
</dbReference>
<dbReference type="OrthoDB" id="5798421at2759"/>
<dbReference type="InParanoid" id="A0A1S0UDE0"/>
<accession>A0A1S0UDE0</accession>
<evidence type="ECO:0000313" key="1">
    <source>
        <dbReference type="EMBL" id="EJD73446.1"/>
    </source>
</evidence>
<dbReference type="AlphaFoldDB" id="A0A1S0UDE0"/>